<dbReference type="InterPro" id="IPR004619">
    <property type="entry name" value="Type_III_PanK"/>
</dbReference>
<evidence type="ECO:0000256" key="15">
    <source>
        <dbReference type="ARBA" id="ARBA00040883"/>
    </source>
</evidence>
<keyword evidence="12 16" id="KW-0630">Potassium</keyword>
<evidence type="ECO:0000256" key="1">
    <source>
        <dbReference type="ARBA" id="ARBA00001206"/>
    </source>
</evidence>
<dbReference type="HAMAP" id="MF_01274">
    <property type="entry name" value="Pantothen_kinase_3"/>
    <property type="match status" value="1"/>
</dbReference>
<comment type="pathway">
    <text evidence="4 16">Cofactor biosynthesis; coenzyme A biosynthesis; CoA from (R)-pantothenate: step 1/5.</text>
</comment>
<evidence type="ECO:0000256" key="6">
    <source>
        <dbReference type="ARBA" id="ARBA00012102"/>
    </source>
</evidence>
<comment type="cofactor">
    <cofactor evidence="16">
        <name>NH4(+)</name>
        <dbReference type="ChEBI" id="CHEBI:28938"/>
    </cofactor>
    <cofactor evidence="16">
        <name>K(+)</name>
        <dbReference type="ChEBI" id="CHEBI:29103"/>
    </cofactor>
    <text evidence="16">A monovalent cation. Ammonium or potassium.</text>
</comment>
<proteinExistence type="inferred from homology"/>
<comment type="cofactor">
    <cofactor evidence="2">
        <name>K(+)</name>
        <dbReference type="ChEBI" id="CHEBI:29103"/>
    </cofactor>
</comment>
<evidence type="ECO:0000256" key="8">
    <source>
        <dbReference type="ARBA" id="ARBA00022679"/>
    </source>
</evidence>
<comment type="subcellular location">
    <subcellularLocation>
        <location evidence="3 16">Cytoplasm</location>
    </subcellularLocation>
</comment>
<evidence type="ECO:0000256" key="2">
    <source>
        <dbReference type="ARBA" id="ARBA00001958"/>
    </source>
</evidence>
<dbReference type="GO" id="GO:0046872">
    <property type="term" value="F:metal ion binding"/>
    <property type="evidence" value="ECO:0007669"/>
    <property type="project" value="UniProtKB-KW"/>
</dbReference>
<dbReference type="Pfam" id="PF03309">
    <property type="entry name" value="Pan_kinase"/>
    <property type="match status" value="1"/>
</dbReference>
<dbReference type="GO" id="GO:0005737">
    <property type="term" value="C:cytoplasm"/>
    <property type="evidence" value="ECO:0007669"/>
    <property type="project" value="UniProtKB-SubCell"/>
</dbReference>
<evidence type="ECO:0000256" key="7">
    <source>
        <dbReference type="ARBA" id="ARBA00022490"/>
    </source>
</evidence>
<feature type="active site" description="Proton acceptor" evidence="16">
    <location>
        <position position="109"/>
    </location>
</feature>
<dbReference type="PANTHER" id="PTHR34265">
    <property type="entry name" value="TYPE III PANTOTHENATE KINASE"/>
    <property type="match status" value="1"/>
</dbReference>
<comment type="similarity">
    <text evidence="14 16">Belongs to the type III pantothenate kinase family.</text>
</comment>
<evidence type="ECO:0000313" key="18">
    <source>
        <dbReference type="Proteomes" id="UP000677305"/>
    </source>
</evidence>
<evidence type="ECO:0000256" key="3">
    <source>
        <dbReference type="ARBA" id="ARBA00004496"/>
    </source>
</evidence>
<dbReference type="NCBIfam" id="NF009848">
    <property type="entry name" value="PRK13318.1-6"/>
    <property type="match status" value="1"/>
</dbReference>
<feature type="binding site" evidence="16">
    <location>
        <position position="129"/>
    </location>
    <ligand>
        <name>K(+)</name>
        <dbReference type="ChEBI" id="CHEBI:29103"/>
    </ligand>
</feature>
<dbReference type="Proteomes" id="UP000677305">
    <property type="component" value="Chromosome"/>
</dbReference>
<dbReference type="GO" id="GO:0005524">
    <property type="term" value="F:ATP binding"/>
    <property type="evidence" value="ECO:0007669"/>
    <property type="project" value="UniProtKB-UniRule"/>
</dbReference>
<evidence type="ECO:0000256" key="12">
    <source>
        <dbReference type="ARBA" id="ARBA00022958"/>
    </source>
</evidence>
<protein>
    <recommendedName>
        <fullName evidence="15 16">Type III pantothenate kinase</fullName>
        <ecNumber evidence="6 16">2.7.1.33</ecNumber>
    </recommendedName>
    <alternativeName>
        <fullName evidence="16">PanK-III</fullName>
    </alternativeName>
    <alternativeName>
        <fullName evidence="16">Pantothenic acid kinase</fullName>
    </alternativeName>
</protein>
<name>A0A8J8SBJ2_9FIRM</name>
<evidence type="ECO:0000256" key="9">
    <source>
        <dbReference type="ARBA" id="ARBA00022741"/>
    </source>
</evidence>
<evidence type="ECO:0000313" key="17">
    <source>
        <dbReference type="EMBL" id="QUH28838.1"/>
    </source>
</evidence>
<evidence type="ECO:0000256" key="14">
    <source>
        <dbReference type="ARBA" id="ARBA00038036"/>
    </source>
</evidence>
<feature type="binding site" evidence="16">
    <location>
        <begin position="107"/>
        <end position="110"/>
    </location>
    <ligand>
        <name>substrate</name>
    </ligand>
</feature>
<dbReference type="UniPathway" id="UPA00241">
    <property type="reaction ID" value="UER00352"/>
</dbReference>
<dbReference type="AlphaFoldDB" id="A0A8J8SBJ2"/>
<comment type="function">
    <text evidence="16">Catalyzes the phosphorylation of pantothenate (Pan), the first step in CoA biosynthesis.</text>
</comment>
<evidence type="ECO:0000256" key="11">
    <source>
        <dbReference type="ARBA" id="ARBA00022840"/>
    </source>
</evidence>
<keyword evidence="9 16" id="KW-0547">Nucleotide-binding</keyword>
<feature type="binding site" evidence="16">
    <location>
        <position position="184"/>
    </location>
    <ligand>
        <name>substrate</name>
    </ligand>
</feature>
<evidence type="ECO:0000256" key="5">
    <source>
        <dbReference type="ARBA" id="ARBA00011738"/>
    </source>
</evidence>
<reference evidence="17 18" key="1">
    <citation type="submission" date="2020-07" db="EMBL/GenBank/DDBJ databases">
        <title>Vallitalea guaymasensis genome.</title>
        <authorList>
            <person name="Postec A."/>
        </authorList>
    </citation>
    <scope>NUCLEOTIDE SEQUENCE [LARGE SCALE GENOMIC DNA]</scope>
    <source>
        <strain evidence="17 18">Ra1766G1</strain>
    </source>
</reference>
<comment type="catalytic activity">
    <reaction evidence="1 16">
        <text>(R)-pantothenate + ATP = (R)-4'-phosphopantothenate + ADP + H(+)</text>
        <dbReference type="Rhea" id="RHEA:16373"/>
        <dbReference type="ChEBI" id="CHEBI:10986"/>
        <dbReference type="ChEBI" id="CHEBI:15378"/>
        <dbReference type="ChEBI" id="CHEBI:29032"/>
        <dbReference type="ChEBI" id="CHEBI:30616"/>
        <dbReference type="ChEBI" id="CHEBI:456216"/>
        <dbReference type="EC" id="2.7.1.33"/>
    </reaction>
</comment>
<evidence type="ECO:0000256" key="4">
    <source>
        <dbReference type="ARBA" id="ARBA00005225"/>
    </source>
</evidence>
<dbReference type="Gene3D" id="3.30.420.40">
    <property type="match status" value="2"/>
</dbReference>
<keyword evidence="7 16" id="KW-0963">Cytoplasm</keyword>
<comment type="subunit">
    <text evidence="5 16">Homodimer.</text>
</comment>
<feature type="binding site" evidence="16">
    <location>
        <begin position="6"/>
        <end position="13"/>
    </location>
    <ligand>
        <name>ATP</name>
        <dbReference type="ChEBI" id="CHEBI:30616"/>
    </ligand>
</feature>
<dbReference type="EMBL" id="CP058561">
    <property type="protein sequence ID" value="QUH28838.1"/>
    <property type="molecule type" value="Genomic_DNA"/>
</dbReference>
<dbReference type="EC" id="2.7.1.33" evidence="6 16"/>
<feature type="binding site" evidence="16">
    <location>
        <position position="132"/>
    </location>
    <ligand>
        <name>ATP</name>
        <dbReference type="ChEBI" id="CHEBI:30616"/>
    </ligand>
</feature>
<evidence type="ECO:0000256" key="13">
    <source>
        <dbReference type="ARBA" id="ARBA00022993"/>
    </source>
</evidence>
<dbReference type="NCBIfam" id="TIGR00671">
    <property type="entry name" value="baf"/>
    <property type="match status" value="1"/>
</dbReference>
<keyword evidence="13 16" id="KW-0173">Coenzyme A biosynthesis</keyword>
<dbReference type="SUPFAM" id="SSF53067">
    <property type="entry name" value="Actin-like ATPase domain"/>
    <property type="match status" value="2"/>
</dbReference>
<sequence length="256" mass="28194">MLLVIDIGNTNIVLGAYEEDKLVANWRMTTKTPRTSDEYGLFMYNLFLHKGIDVNEVKDVIIASVVPNIMYSLVNGIIKYFKTTPIIVGPGVKTGINIRTDNPKEVGADRIVNIVSAYYTYGGPAIVIDFGTATTYDIVTEDGIFNAAITSPGLKISANALWQKAAKLPEIEIKKPKTILAKNTITSMQAGLVYGYIGQVEYIVKKVKEEMNLPDMKVVATGGLAKVIYKETNAIDVYDPMLTLKGLKIIHDKNKN</sequence>
<dbReference type="PANTHER" id="PTHR34265:SF1">
    <property type="entry name" value="TYPE III PANTOTHENATE KINASE"/>
    <property type="match status" value="1"/>
</dbReference>
<evidence type="ECO:0000256" key="10">
    <source>
        <dbReference type="ARBA" id="ARBA00022777"/>
    </source>
</evidence>
<accession>A0A8J8SBJ2</accession>
<keyword evidence="8 16" id="KW-0808">Transferase</keyword>
<keyword evidence="18" id="KW-1185">Reference proteome</keyword>
<organism evidence="17 18">
    <name type="scientific">Vallitalea guaymasensis</name>
    <dbReference type="NCBI Taxonomy" id="1185412"/>
    <lineage>
        <taxon>Bacteria</taxon>
        <taxon>Bacillati</taxon>
        <taxon>Bacillota</taxon>
        <taxon>Clostridia</taxon>
        <taxon>Lachnospirales</taxon>
        <taxon>Vallitaleaceae</taxon>
        <taxon>Vallitalea</taxon>
    </lineage>
</organism>
<keyword evidence="16" id="KW-0479">Metal-binding</keyword>
<comment type="caution">
    <text evidence="16">Lacks conserved residue(s) required for the propagation of feature annotation.</text>
</comment>
<keyword evidence="10 16" id="KW-0418">Kinase</keyword>
<dbReference type="GO" id="GO:0004594">
    <property type="term" value="F:pantothenate kinase activity"/>
    <property type="evidence" value="ECO:0007669"/>
    <property type="project" value="UniProtKB-UniRule"/>
</dbReference>
<dbReference type="RefSeq" id="WP_212693042.1">
    <property type="nucleotide sequence ID" value="NZ_CP058561.1"/>
</dbReference>
<dbReference type="GO" id="GO:0015937">
    <property type="term" value="P:coenzyme A biosynthetic process"/>
    <property type="evidence" value="ECO:0007669"/>
    <property type="project" value="UniProtKB-UniRule"/>
</dbReference>
<evidence type="ECO:0000256" key="16">
    <source>
        <dbReference type="HAMAP-Rule" id="MF_01274"/>
    </source>
</evidence>
<dbReference type="KEGG" id="vgu:HYG85_07880"/>
<dbReference type="InterPro" id="IPR043129">
    <property type="entry name" value="ATPase_NBD"/>
</dbReference>
<gene>
    <name evidence="16" type="primary">coaX</name>
    <name evidence="17" type="ORF">HYG85_07880</name>
</gene>
<dbReference type="NCBIfam" id="NF009855">
    <property type="entry name" value="PRK13321.1"/>
    <property type="match status" value="1"/>
</dbReference>
<dbReference type="CDD" id="cd24015">
    <property type="entry name" value="ASKHA_NBD_PanK-III"/>
    <property type="match status" value="1"/>
</dbReference>
<keyword evidence="11 16" id="KW-0067">ATP-binding</keyword>